<feature type="transmembrane region" description="Helical" evidence="1">
    <location>
        <begin position="65"/>
        <end position="88"/>
    </location>
</feature>
<keyword evidence="1" id="KW-0812">Transmembrane</keyword>
<gene>
    <name evidence="2" type="ORF">Nepgr_004005</name>
</gene>
<protein>
    <submittedName>
        <fullName evidence="2">Uncharacterized protein</fullName>
    </submittedName>
</protein>
<evidence type="ECO:0000313" key="2">
    <source>
        <dbReference type="EMBL" id="GMH02166.1"/>
    </source>
</evidence>
<sequence length="188" mass="20327">MWLSIQWPVHLYADVNVKLVCSFDKGFSVELQTLPCRFVDMLSAGLLVDALDLMLLLLWRWAVLLIWLVVGSVLAGSLSAVIFGSFVCSLTGYRPAAKGTFDIAGLMECGAVAHGYYVAALDNSSCCVGCYFSWSEEDPLSAGLLDVRDLVLRPGGSLSGSFEHRYSLKDPMEAGLLAKSSLPMGLHA</sequence>
<organism evidence="2 3">
    <name type="scientific">Nepenthes gracilis</name>
    <name type="common">Slender pitcher plant</name>
    <dbReference type="NCBI Taxonomy" id="150966"/>
    <lineage>
        <taxon>Eukaryota</taxon>
        <taxon>Viridiplantae</taxon>
        <taxon>Streptophyta</taxon>
        <taxon>Embryophyta</taxon>
        <taxon>Tracheophyta</taxon>
        <taxon>Spermatophyta</taxon>
        <taxon>Magnoliopsida</taxon>
        <taxon>eudicotyledons</taxon>
        <taxon>Gunneridae</taxon>
        <taxon>Pentapetalae</taxon>
        <taxon>Caryophyllales</taxon>
        <taxon>Nepenthaceae</taxon>
        <taxon>Nepenthes</taxon>
    </lineage>
</organism>
<proteinExistence type="predicted"/>
<dbReference type="Proteomes" id="UP001279734">
    <property type="component" value="Unassembled WGS sequence"/>
</dbReference>
<evidence type="ECO:0000256" key="1">
    <source>
        <dbReference type="SAM" id="Phobius"/>
    </source>
</evidence>
<keyword evidence="3" id="KW-1185">Reference proteome</keyword>
<reference evidence="2" key="1">
    <citation type="submission" date="2023-05" db="EMBL/GenBank/DDBJ databases">
        <title>Nepenthes gracilis genome sequencing.</title>
        <authorList>
            <person name="Fukushima K."/>
        </authorList>
    </citation>
    <scope>NUCLEOTIDE SEQUENCE</scope>
    <source>
        <strain evidence="2">SING2019-196</strain>
    </source>
</reference>
<keyword evidence="1" id="KW-1133">Transmembrane helix</keyword>
<comment type="caution">
    <text evidence="2">The sequence shown here is derived from an EMBL/GenBank/DDBJ whole genome shotgun (WGS) entry which is preliminary data.</text>
</comment>
<evidence type="ECO:0000313" key="3">
    <source>
        <dbReference type="Proteomes" id="UP001279734"/>
    </source>
</evidence>
<name>A0AAD3S0S2_NEPGR</name>
<keyword evidence="1" id="KW-0472">Membrane</keyword>
<accession>A0AAD3S0S2</accession>
<dbReference type="AlphaFoldDB" id="A0AAD3S0S2"/>
<dbReference type="EMBL" id="BSYO01000003">
    <property type="protein sequence ID" value="GMH02166.1"/>
    <property type="molecule type" value="Genomic_DNA"/>
</dbReference>